<comment type="cofactor">
    <cofactor evidence="1">
        <name>a divalent metal cation</name>
        <dbReference type="ChEBI" id="CHEBI:60240"/>
    </cofactor>
</comment>
<dbReference type="InterPro" id="IPR027806">
    <property type="entry name" value="HARBI1_dom"/>
</dbReference>
<evidence type="ECO:0000313" key="4">
    <source>
        <dbReference type="EMBL" id="KAE8997316.1"/>
    </source>
</evidence>
<dbReference type="Proteomes" id="UP000429607">
    <property type="component" value="Unassembled WGS sequence"/>
</dbReference>
<comment type="caution">
    <text evidence="4">The sequence shown here is derived from an EMBL/GenBank/DDBJ whole genome shotgun (WGS) entry which is preliminary data.</text>
</comment>
<keyword evidence="2" id="KW-0479">Metal-binding</keyword>
<organism evidence="4 5">
    <name type="scientific">Phytophthora rubi</name>
    <dbReference type="NCBI Taxonomy" id="129364"/>
    <lineage>
        <taxon>Eukaryota</taxon>
        <taxon>Sar</taxon>
        <taxon>Stramenopiles</taxon>
        <taxon>Oomycota</taxon>
        <taxon>Peronosporomycetes</taxon>
        <taxon>Peronosporales</taxon>
        <taxon>Peronosporaceae</taxon>
        <taxon>Phytophthora</taxon>
    </lineage>
</organism>
<evidence type="ECO:0000256" key="1">
    <source>
        <dbReference type="ARBA" id="ARBA00001968"/>
    </source>
</evidence>
<protein>
    <recommendedName>
        <fullName evidence="3">DDE Tnp4 domain-containing protein</fullName>
    </recommendedName>
</protein>
<feature type="domain" description="DDE Tnp4" evidence="3">
    <location>
        <begin position="75"/>
        <end position="165"/>
    </location>
</feature>
<evidence type="ECO:0000313" key="5">
    <source>
        <dbReference type="Proteomes" id="UP000429607"/>
    </source>
</evidence>
<dbReference type="GO" id="GO:0046872">
    <property type="term" value="F:metal ion binding"/>
    <property type="evidence" value="ECO:0007669"/>
    <property type="project" value="UniProtKB-KW"/>
</dbReference>
<accession>A0A6A3JPW4</accession>
<proteinExistence type="predicted"/>
<evidence type="ECO:0000259" key="3">
    <source>
        <dbReference type="Pfam" id="PF13359"/>
    </source>
</evidence>
<gene>
    <name evidence="4" type="ORF">PR001_g19621</name>
</gene>
<dbReference type="EMBL" id="QXFV01001844">
    <property type="protein sequence ID" value="KAE8997316.1"/>
    <property type="molecule type" value="Genomic_DNA"/>
</dbReference>
<name>A0A6A3JPW4_9STRA</name>
<sequence>MLLRRLHGAEHLVHALWCADQHVVQNAEKSGGGARSGAGCYAPARISWPSPSRQTQLAKLVEVREPLLKHTFGFIDGKNFRVQQPSSADLQNAMYNGWLHSVFVTGTICFAADGCIMWCKHNCPGSWNDYDMSLEFRMKLTNPMFCPDERMNVVSDSAFPCSSAMSGESSRRSKTAIWTGSCRRCVARHALCTTRLPP</sequence>
<reference evidence="4 5" key="1">
    <citation type="submission" date="2018-09" db="EMBL/GenBank/DDBJ databases">
        <title>Genomic investigation of the strawberry pathogen Phytophthora fragariae indicates pathogenicity is determined by transcriptional variation in three key races.</title>
        <authorList>
            <person name="Adams T.M."/>
            <person name="Armitage A.D."/>
            <person name="Sobczyk M.K."/>
            <person name="Bates H.J."/>
            <person name="Dunwell J.M."/>
            <person name="Nellist C.F."/>
            <person name="Harrison R.J."/>
        </authorList>
    </citation>
    <scope>NUCLEOTIDE SEQUENCE [LARGE SCALE GENOMIC DNA]</scope>
    <source>
        <strain evidence="4 5">SCRP249</strain>
    </source>
</reference>
<evidence type="ECO:0000256" key="2">
    <source>
        <dbReference type="ARBA" id="ARBA00022723"/>
    </source>
</evidence>
<dbReference type="PANTHER" id="PTHR48471">
    <property type="entry name" value="DDE TNP4 DOMAIN-CONTAINING PROTEIN"/>
    <property type="match status" value="1"/>
</dbReference>
<dbReference type="AlphaFoldDB" id="A0A6A3JPW4"/>
<dbReference type="PANTHER" id="PTHR48471:SF1">
    <property type="entry name" value="DDE TNP4 DOMAIN-CONTAINING PROTEIN"/>
    <property type="match status" value="1"/>
</dbReference>
<dbReference type="Pfam" id="PF13359">
    <property type="entry name" value="DDE_Tnp_4"/>
    <property type="match status" value="1"/>
</dbReference>